<name>A0A061SKD9_9CHLO</name>
<dbReference type="AlphaFoldDB" id="A0A061SKD9"/>
<gene>
    <name evidence="1" type="ORF">TSPGSL018_3503</name>
</gene>
<organism evidence="1">
    <name type="scientific">Tetraselmis sp. GSL018</name>
    <dbReference type="NCBI Taxonomy" id="582737"/>
    <lineage>
        <taxon>Eukaryota</taxon>
        <taxon>Viridiplantae</taxon>
        <taxon>Chlorophyta</taxon>
        <taxon>core chlorophytes</taxon>
        <taxon>Chlorodendrophyceae</taxon>
        <taxon>Chlorodendrales</taxon>
        <taxon>Chlorodendraceae</taxon>
        <taxon>Tetraselmis</taxon>
    </lineage>
</organism>
<proteinExistence type="predicted"/>
<evidence type="ECO:0000313" key="1">
    <source>
        <dbReference type="EMBL" id="JAC83375.1"/>
    </source>
</evidence>
<feature type="non-terminal residue" evidence="1">
    <location>
        <position position="1"/>
    </location>
</feature>
<reference evidence="1" key="1">
    <citation type="submission" date="2014-05" db="EMBL/GenBank/DDBJ databases">
        <title>The transcriptome of the halophilic microalga Tetraselmis sp. GSL018 isolated from the Great Salt Lake, Utah.</title>
        <authorList>
            <person name="Jinkerson R.E."/>
            <person name="D'Adamo S."/>
            <person name="Posewitz M.C."/>
        </authorList>
    </citation>
    <scope>NUCLEOTIDE SEQUENCE</scope>
    <source>
        <strain evidence="1">GSL018</strain>
    </source>
</reference>
<accession>A0A061SKD9</accession>
<dbReference type="EMBL" id="GBEZ01001614">
    <property type="protein sequence ID" value="JAC83375.1"/>
    <property type="molecule type" value="Transcribed_RNA"/>
</dbReference>
<sequence>GFGLCFWGLPTALLIESGGRGSVSEAWETWSP</sequence>
<protein>
    <submittedName>
        <fullName evidence="1">Uncharacterized protein</fullName>
    </submittedName>
</protein>